<keyword evidence="2" id="KW-1185">Reference proteome</keyword>
<dbReference type="AlphaFoldDB" id="A0A4Z2I2X1"/>
<evidence type="ECO:0000313" key="2">
    <source>
        <dbReference type="Proteomes" id="UP000314294"/>
    </source>
</evidence>
<gene>
    <name evidence="1" type="ORF">EYF80_018015</name>
</gene>
<sequence>MRASGAARQHRTLSSLRETVLLYAAVFKRFPLLRKPGAKTHNPMNVRQGPAAGIGALKILGLQRKAKGDVTGLSDSGPDVEPDVIRTGILNAPDYVKWIQQCYSHMFIQMVRESCKGIRSLTN</sequence>
<organism evidence="1 2">
    <name type="scientific">Liparis tanakae</name>
    <name type="common">Tanaka's snailfish</name>
    <dbReference type="NCBI Taxonomy" id="230148"/>
    <lineage>
        <taxon>Eukaryota</taxon>
        <taxon>Metazoa</taxon>
        <taxon>Chordata</taxon>
        <taxon>Craniata</taxon>
        <taxon>Vertebrata</taxon>
        <taxon>Euteleostomi</taxon>
        <taxon>Actinopterygii</taxon>
        <taxon>Neopterygii</taxon>
        <taxon>Teleostei</taxon>
        <taxon>Neoteleostei</taxon>
        <taxon>Acanthomorphata</taxon>
        <taxon>Eupercaria</taxon>
        <taxon>Perciformes</taxon>
        <taxon>Cottioidei</taxon>
        <taxon>Cottales</taxon>
        <taxon>Liparidae</taxon>
        <taxon>Liparis</taxon>
    </lineage>
</organism>
<protein>
    <submittedName>
        <fullName evidence="1">Uncharacterized protein</fullName>
    </submittedName>
</protein>
<name>A0A4Z2I2X1_9TELE</name>
<dbReference type="Proteomes" id="UP000314294">
    <property type="component" value="Unassembled WGS sequence"/>
</dbReference>
<dbReference type="EMBL" id="SRLO01000146">
    <property type="protein sequence ID" value="TNN71664.1"/>
    <property type="molecule type" value="Genomic_DNA"/>
</dbReference>
<evidence type="ECO:0000313" key="1">
    <source>
        <dbReference type="EMBL" id="TNN71664.1"/>
    </source>
</evidence>
<proteinExistence type="predicted"/>
<reference evidence="1 2" key="1">
    <citation type="submission" date="2019-03" db="EMBL/GenBank/DDBJ databases">
        <title>First draft genome of Liparis tanakae, snailfish: a comprehensive survey of snailfish specific genes.</title>
        <authorList>
            <person name="Kim W."/>
            <person name="Song I."/>
            <person name="Jeong J.-H."/>
            <person name="Kim D."/>
            <person name="Kim S."/>
            <person name="Ryu S."/>
            <person name="Song J.Y."/>
            <person name="Lee S.K."/>
        </authorList>
    </citation>
    <scope>NUCLEOTIDE SEQUENCE [LARGE SCALE GENOMIC DNA]</scope>
    <source>
        <tissue evidence="1">Muscle</tissue>
    </source>
</reference>
<accession>A0A4Z2I2X1</accession>
<comment type="caution">
    <text evidence="1">The sequence shown here is derived from an EMBL/GenBank/DDBJ whole genome shotgun (WGS) entry which is preliminary data.</text>
</comment>